<name>A0ABV8MRJ0_9NEIS</name>
<dbReference type="Pfam" id="PF04452">
    <property type="entry name" value="Methyltrans_RNA"/>
    <property type="match status" value="1"/>
</dbReference>
<keyword evidence="5 12" id="KW-0963">Cytoplasm</keyword>
<protein>
    <recommendedName>
        <fullName evidence="4 12">Ribosomal RNA small subunit methyltransferase E</fullName>
        <ecNumber evidence="3 12">2.1.1.193</ecNumber>
    </recommendedName>
</protein>
<keyword evidence="9 12" id="KW-0949">S-adenosyl-L-methionine</keyword>
<dbReference type="PIRSF" id="PIRSF015601">
    <property type="entry name" value="MTase_slr0722"/>
    <property type="match status" value="1"/>
</dbReference>
<evidence type="ECO:0000256" key="3">
    <source>
        <dbReference type="ARBA" id="ARBA00012328"/>
    </source>
</evidence>
<dbReference type="EC" id="2.1.1.193" evidence="3 12"/>
<evidence type="ECO:0000256" key="8">
    <source>
        <dbReference type="ARBA" id="ARBA00022679"/>
    </source>
</evidence>
<comment type="function">
    <text evidence="10 12">Specifically methylates the N3 position of the uracil ring of uridine 1498 (m3U1498) in 16S rRNA. Acts on the fully assembled 30S ribosomal subunit.</text>
</comment>
<evidence type="ECO:0000256" key="2">
    <source>
        <dbReference type="ARBA" id="ARBA00005528"/>
    </source>
</evidence>
<accession>A0ABV8MRJ0</accession>
<evidence type="ECO:0000256" key="6">
    <source>
        <dbReference type="ARBA" id="ARBA00022552"/>
    </source>
</evidence>
<dbReference type="Gene3D" id="2.40.240.20">
    <property type="entry name" value="Hypothetical PUA domain-like, domain 1"/>
    <property type="match status" value="1"/>
</dbReference>
<dbReference type="PANTHER" id="PTHR30027">
    <property type="entry name" value="RIBOSOMAL RNA SMALL SUBUNIT METHYLTRANSFERASE E"/>
    <property type="match status" value="1"/>
</dbReference>
<reference evidence="16" key="1">
    <citation type="journal article" date="2019" name="Int. J. Syst. Evol. Microbiol.">
        <title>The Global Catalogue of Microorganisms (GCM) 10K type strain sequencing project: providing services to taxonomists for standard genome sequencing and annotation.</title>
        <authorList>
            <consortium name="The Broad Institute Genomics Platform"/>
            <consortium name="The Broad Institute Genome Sequencing Center for Infectious Disease"/>
            <person name="Wu L."/>
            <person name="Ma J."/>
        </authorList>
    </citation>
    <scope>NUCLEOTIDE SEQUENCE [LARGE SCALE GENOMIC DNA]</scope>
    <source>
        <strain evidence="16">LMG 29894</strain>
    </source>
</reference>
<evidence type="ECO:0000256" key="9">
    <source>
        <dbReference type="ARBA" id="ARBA00022691"/>
    </source>
</evidence>
<dbReference type="EMBL" id="JBHSBU010000001">
    <property type="protein sequence ID" value="MFC4159944.1"/>
    <property type="molecule type" value="Genomic_DNA"/>
</dbReference>
<dbReference type="Pfam" id="PF20260">
    <property type="entry name" value="PUA_4"/>
    <property type="match status" value="1"/>
</dbReference>
<dbReference type="InterPro" id="IPR029026">
    <property type="entry name" value="tRNA_m1G_MTases_N"/>
</dbReference>
<feature type="domain" description="Ribosomal RNA small subunit methyltransferase E methyltransferase" evidence="13">
    <location>
        <begin position="88"/>
        <end position="250"/>
    </location>
</feature>
<dbReference type="Proteomes" id="UP001595791">
    <property type="component" value="Unassembled WGS sequence"/>
</dbReference>
<evidence type="ECO:0000256" key="7">
    <source>
        <dbReference type="ARBA" id="ARBA00022603"/>
    </source>
</evidence>
<evidence type="ECO:0000256" key="12">
    <source>
        <dbReference type="PIRNR" id="PIRNR015601"/>
    </source>
</evidence>
<comment type="catalytic activity">
    <reaction evidence="11 12">
        <text>uridine(1498) in 16S rRNA + S-adenosyl-L-methionine = N(3)-methyluridine(1498) in 16S rRNA + S-adenosyl-L-homocysteine + H(+)</text>
        <dbReference type="Rhea" id="RHEA:42920"/>
        <dbReference type="Rhea" id="RHEA-COMP:10283"/>
        <dbReference type="Rhea" id="RHEA-COMP:10284"/>
        <dbReference type="ChEBI" id="CHEBI:15378"/>
        <dbReference type="ChEBI" id="CHEBI:57856"/>
        <dbReference type="ChEBI" id="CHEBI:59789"/>
        <dbReference type="ChEBI" id="CHEBI:65315"/>
        <dbReference type="ChEBI" id="CHEBI:74502"/>
        <dbReference type="EC" id="2.1.1.193"/>
    </reaction>
</comment>
<evidence type="ECO:0000256" key="1">
    <source>
        <dbReference type="ARBA" id="ARBA00004496"/>
    </source>
</evidence>
<dbReference type="InterPro" id="IPR015947">
    <property type="entry name" value="PUA-like_sf"/>
</dbReference>
<evidence type="ECO:0000259" key="14">
    <source>
        <dbReference type="Pfam" id="PF20260"/>
    </source>
</evidence>
<sequence>MWSGAIIAHFLAYFAIMPRFFVDLPLVSATRFDLPEEAARHVQVLRLQPGEPLTLFNGHGGEYAAVVVKMGKRHVTVEVGEPDPASRESPLALTLVQALSAAERMDYTVQKATELGVSRIQVVQSAYCAVKLGAERLEKRLVHWQGVARAAAEQCGRTRLPEIVAPLRFADYLAKAPAADLKLLLSPIEGRRLDALPQQAASAIVLIGPEGGFSAQEEADARTAGFMPLLLGPRIFRTETVAPVIAALLQAKYGDF</sequence>
<dbReference type="InterPro" id="IPR006700">
    <property type="entry name" value="RsmE"/>
</dbReference>
<dbReference type="GO" id="GO:0008168">
    <property type="term" value="F:methyltransferase activity"/>
    <property type="evidence" value="ECO:0007669"/>
    <property type="project" value="UniProtKB-KW"/>
</dbReference>
<evidence type="ECO:0000256" key="4">
    <source>
        <dbReference type="ARBA" id="ARBA00013673"/>
    </source>
</evidence>
<evidence type="ECO:0000259" key="13">
    <source>
        <dbReference type="Pfam" id="PF04452"/>
    </source>
</evidence>
<dbReference type="RefSeq" id="WP_378164239.1">
    <property type="nucleotide sequence ID" value="NZ_JBHSBU010000001.1"/>
</dbReference>
<evidence type="ECO:0000313" key="15">
    <source>
        <dbReference type="EMBL" id="MFC4159944.1"/>
    </source>
</evidence>
<dbReference type="SUPFAM" id="SSF88697">
    <property type="entry name" value="PUA domain-like"/>
    <property type="match status" value="1"/>
</dbReference>
<dbReference type="NCBIfam" id="NF008692">
    <property type="entry name" value="PRK11713.1-5"/>
    <property type="match status" value="1"/>
</dbReference>
<comment type="subcellular location">
    <subcellularLocation>
        <location evidence="1 12">Cytoplasm</location>
    </subcellularLocation>
</comment>
<dbReference type="CDD" id="cd18084">
    <property type="entry name" value="RsmE-like"/>
    <property type="match status" value="1"/>
</dbReference>
<dbReference type="InterPro" id="IPR046886">
    <property type="entry name" value="RsmE_MTase_dom"/>
</dbReference>
<keyword evidence="6 12" id="KW-0698">rRNA processing</keyword>
<keyword evidence="7 12" id="KW-0489">Methyltransferase</keyword>
<dbReference type="PANTHER" id="PTHR30027:SF3">
    <property type="entry name" value="16S RRNA (URACIL(1498)-N(3))-METHYLTRANSFERASE"/>
    <property type="match status" value="1"/>
</dbReference>
<dbReference type="InterPro" id="IPR029028">
    <property type="entry name" value="Alpha/beta_knot_MTases"/>
</dbReference>
<dbReference type="GO" id="GO:0032259">
    <property type="term" value="P:methylation"/>
    <property type="evidence" value="ECO:0007669"/>
    <property type="project" value="UniProtKB-KW"/>
</dbReference>
<comment type="caution">
    <text evidence="15">The sequence shown here is derived from an EMBL/GenBank/DDBJ whole genome shotgun (WGS) entry which is preliminary data.</text>
</comment>
<gene>
    <name evidence="15" type="ORF">ACFOW7_11365</name>
</gene>
<dbReference type="SUPFAM" id="SSF75217">
    <property type="entry name" value="alpha/beta knot"/>
    <property type="match status" value="1"/>
</dbReference>
<dbReference type="NCBIfam" id="TIGR00046">
    <property type="entry name" value="RsmE family RNA methyltransferase"/>
    <property type="match status" value="1"/>
</dbReference>
<evidence type="ECO:0000256" key="10">
    <source>
        <dbReference type="ARBA" id="ARBA00025699"/>
    </source>
</evidence>
<dbReference type="InterPro" id="IPR046887">
    <property type="entry name" value="RsmE_PUA-like"/>
</dbReference>
<keyword evidence="16" id="KW-1185">Reference proteome</keyword>
<evidence type="ECO:0000313" key="16">
    <source>
        <dbReference type="Proteomes" id="UP001595791"/>
    </source>
</evidence>
<comment type="similarity">
    <text evidence="2 12">Belongs to the RNA methyltransferase RsmE family.</text>
</comment>
<feature type="domain" description="Ribosomal RNA small subunit methyltransferase E PUA-like" evidence="14">
    <location>
        <begin position="34"/>
        <end position="79"/>
    </location>
</feature>
<organism evidence="15 16">
    <name type="scientific">Chitinimonas lacunae</name>
    <dbReference type="NCBI Taxonomy" id="1963018"/>
    <lineage>
        <taxon>Bacteria</taxon>
        <taxon>Pseudomonadati</taxon>
        <taxon>Pseudomonadota</taxon>
        <taxon>Betaproteobacteria</taxon>
        <taxon>Neisseriales</taxon>
        <taxon>Chitinibacteraceae</taxon>
        <taxon>Chitinimonas</taxon>
    </lineage>
</organism>
<evidence type="ECO:0000256" key="11">
    <source>
        <dbReference type="ARBA" id="ARBA00047944"/>
    </source>
</evidence>
<proteinExistence type="inferred from homology"/>
<evidence type="ECO:0000256" key="5">
    <source>
        <dbReference type="ARBA" id="ARBA00022490"/>
    </source>
</evidence>
<dbReference type="Gene3D" id="3.40.1280.10">
    <property type="match status" value="1"/>
</dbReference>
<keyword evidence="8 12" id="KW-0808">Transferase</keyword>